<feature type="compositionally biased region" description="Basic residues" evidence="2">
    <location>
        <begin position="14"/>
        <end position="32"/>
    </location>
</feature>
<feature type="compositionally biased region" description="Low complexity" evidence="2">
    <location>
        <begin position="310"/>
        <end position="319"/>
    </location>
</feature>
<comment type="similarity">
    <text evidence="1">Belongs to the RRP15 family.</text>
</comment>
<evidence type="ECO:0008006" key="5">
    <source>
        <dbReference type="Google" id="ProtNLM"/>
    </source>
</evidence>
<feature type="region of interest" description="Disordered" evidence="2">
    <location>
        <begin position="52"/>
        <end position="114"/>
    </location>
</feature>
<dbReference type="Proteomes" id="UP001346149">
    <property type="component" value="Unassembled WGS sequence"/>
</dbReference>
<dbReference type="GO" id="GO:0000460">
    <property type="term" value="P:maturation of 5.8S rRNA"/>
    <property type="evidence" value="ECO:0007669"/>
    <property type="project" value="TreeGrafter"/>
</dbReference>
<dbReference type="Pfam" id="PF07890">
    <property type="entry name" value="Rrp15p"/>
    <property type="match status" value="1"/>
</dbReference>
<feature type="region of interest" description="Disordered" evidence="2">
    <location>
        <begin position="254"/>
        <end position="282"/>
    </location>
</feature>
<accession>A0AAN7R4G6</accession>
<feature type="region of interest" description="Disordered" evidence="2">
    <location>
        <begin position="1"/>
        <end position="40"/>
    </location>
</feature>
<evidence type="ECO:0000313" key="3">
    <source>
        <dbReference type="EMBL" id="KAK4785448.1"/>
    </source>
</evidence>
<reference evidence="3 4" key="1">
    <citation type="journal article" date="2023" name="Hortic Res">
        <title>Pangenome of water caltrop reveals structural variations and asymmetric subgenome divergence after allopolyploidization.</title>
        <authorList>
            <person name="Zhang X."/>
            <person name="Chen Y."/>
            <person name="Wang L."/>
            <person name="Yuan Y."/>
            <person name="Fang M."/>
            <person name="Shi L."/>
            <person name="Lu R."/>
            <person name="Comes H.P."/>
            <person name="Ma Y."/>
            <person name="Chen Y."/>
            <person name="Huang G."/>
            <person name="Zhou Y."/>
            <person name="Zheng Z."/>
            <person name="Qiu Y."/>
        </authorList>
    </citation>
    <scope>NUCLEOTIDE SEQUENCE [LARGE SCALE GENOMIC DNA]</scope>
    <source>
        <strain evidence="3">F231</strain>
    </source>
</reference>
<evidence type="ECO:0000256" key="1">
    <source>
        <dbReference type="ARBA" id="ARBA00007462"/>
    </source>
</evidence>
<feature type="region of interest" description="Disordered" evidence="2">
    <location>
        <begin position="296"/>
        <end position="319"/>
    </location>
</feature>
<organism evidence="3 4">
    <name type="scientific">Trapa natans</name>
    <name type="common">Water chestnut</name>
    <dbReference type="NCBI Taxonomy" id="22666"/>
    <lineage>
        <taxon>Eukaryota</taxon>
        <taxon>Viridiplantae</taxon>
        <taxon>Streptophyta</taxon>
        <taxon>Embryophyta</taxon>
        <taxon>Tracheophyta</taxon>
        <taxon>Spermatophyta</taxon>
        <taxon>Magnoliopsida</taxon>
        <taxon>eudicotyledons</taxon>
        <taxon>Gunneridae</taxon>
        <taxon>Pentapetalae</taxon>
        <taxon>rosids</taxon>
        <taxon>malvids</taxon>
        <taxon>Myrtales</taxon>
        <taxon>Lythraceae</taxon>
        <taxon>Trapa</taxon>
    </lineage>
</organism>
<evidence type="ECO:0000313" key="4">
    <source>
        <dbReference type="Proteomes" id="UP001346149"/>
    </source>
</evidence>
<proteinExistence type="inferred from homology"/>
<dbReference type="GO" id="GO:0030687">
    <property type="term" value="C:preribosome, large subunit precursor"/>
    <property type="evidence" value="ECO:0007669"/>
    <property type="project" value="TreeGrafter"/>
</dbReference>
<feature type="compositionally biased region" description="Acidic residues" evidence="2">
    <location>
        <begin position="60"/>
        <end position="69"/>
    </location>
</feature>
<dbReference type="InterPro" id="IPR012459">
    <property type="entry name" value="Rrp15"/>
</dbReference>
<sequence length="319" mass="35241">MTEEISIMGSGGASRKRKIVKKKSNNAKKKMKVFQGTGEKVKVDRKMKKLFRKRAKEYNSDDDGDDDNNAADKSFPNKNHGAYSERNGYGTRKLGSEKLDDEPELSEGEDDDEDIEVLPAVTKFAEGCRAFRVAFKSIIKKNALDDVLGPILSGQKKLVAQKLAEEESEKKLRGEGKKEKLLIGEKGHIKPSNYLDSHEKFLIGVATKGVVKLFNAVSKAQSAQKGLNPASSKDEKVIKKRRKAAFFTALGKRAASSSDTSAKVVESGERMGSEPPSWAPLRDNYMLTSCKLKDWDKMQEMPEDDDVGKSSHGSSSDDD</sequence>
<feature type="compositionally biased region" description="Acidic residues" evidence="2">
    <location>
        <begin position="99"/>
        <end position="114"/>
    </location>
</feature>
<dbReference type="PANTHER" id="PTHR13245:SF14">
    <property type="entry name" value="RRP15-LIKE PROTEIN"/>
    <property type="match status" value="1"/>
</dbReference>
<comment type="caution">
    <text evidence="3">The sequence shown here is derived from an EMBL/GenBank/DDBJ whole genome shotgun (WGS) entry which is preliminary data.</text>
</comment>
<name>A0AAN7R4G6_TRANT</name>
<evidence type="ECO:0000256" key="2">
    <source>
        <dbReference type="SAM" id="MobiDB-lite"/>
    </source>
</evidence>
<dbReference type="AlphaFoldDB" id="A0AAN7R4G6"/>
<dbReference type="GO" id="GO:0000470">
    <property type="term" value="P:maturation of LSU-rRNA"/>
    <property type="evidence" value="ECO:0007669"/>
    <property type="project" value="TreeGrafter"/>
</dbReference>
<gene>
    <name evidence="3" type="ORF">SAY86_002137</name>
</gene>
<dbReference type="PANTHER" id="PTHR13245">
    <property type="entry name" value="RRP15-LIKE PROTEIN"/>
    <property type="match status" value="1"/>
</dbReference>
<protein>
    <recommendedName>
        <fullName evidence="5">RRP15-like protein</fullName>
    </recommendedName>
</protein>
<keyword evidence="4" id="KW-1185">Reference proteome</keyword>
<dbReference type="EMBL" id="JAXQNO010000013">
    <property type="protein sequence ID" value="KAK4785448.1"/>
    <property type="molecule type" value="Genomic_DNA"/>
</dbReference>